<evidence type="ECO:0000256" key="1">
    <source>
        <dbReference type="SAM" id="MobiDB-lite"/>
    </source>
</evidence>
<accession>A0ABP1P8C2</accession>
<protein>
    <submittedName>
        <fullName evidence="2">Uncharacterized protein</fullName>
    </submittedName>
</protein>
<dbReference type="Proteomes" id="UP001642520">
    <property type="component" value="Unassembled WGS sequence"/>
</dbReference>
<reference evidence="2 3" key="1">
    <citation type="submission" date="2024-08" db="EMBL/GenBank/DDBJ databases">
        <authorList>
            <person name="Will J Nash"/>
            <person name="Angela Man"/>
            <person name="Seanna McTaggart"/>
            <person name="Kendall Baker"/>
            <person name="Tom Barker"/>
            <person name="Leah Catchpole"/>
            <person name="Alex Durrant"/>
            <person name="Karim Gharbi"/>
            <person name="Naomi Irish"/>
            <person name="Gemy Kaithakottil"/>
            <person name="Debby Ku"/>
            <person name="Aaliyah Providence"/>
            <person name="Felix Shaw"/>
            <person name="David Swarbreck"/>
            <person name="Chris Watkins"/>
            <person name="Ann M. McCartney"/>
            <person name="Giulio Formenti"/>
            <person name="Alice Mouton"/>
            <person name="Noel Vella"/>
            <person name="Bjorn M von Reumont"/>
            <person name="Adriana Vella"/>
            <person name="Wilfried Haerty"/>
        </authorList>
    </citation>
    <scope>NUCLEOTIDE SEQUENCE [LARGE SCALE GENOMIC DNA]</scope>
</reference>
<evidence type="ECO:0000313" key="3">
    <source>
        <dbReference type="Proteomes" id="UP001642520"/>
    </source>
</evidence>
<feature type="region of interest" description="Disordered" evidence="1">
    <location>
        <begin position="37"/>
        <end position="73"/>
    </location>
</feature>
<name>A0ABP1P8C2_XYLVO</name>
<evidence type="ECO:0000313" key="2">
    <source>
        <dbReference type="EMBL" id="CAL7948487.1"/>
    </source>
</evidence>
<proteinExistence type="predicted"/>
<gene>
    <name evidence="2" type="ORF">XYLVIOL_LOCUS8897</name>
</gene>
<dbReference type="EMBL" id="CAXAJV020001299">
    <property type="protein sequence ID" value="CAL7948487.1"/>
    <property type="molecule type" value="Genomic_DNA"/>
</dbReference>
<sequence length="73" mass="8351">MILSVDEDSESAANIANSDLTDILNRNSDNCDILLPVREPWKPLAEDDTEDEDHSDHRQSGMNLERKNQRTKK</sequence>
<feature type="compositionally biased region" description="Basic and acidic residues" evidence="1">
    <location>
        <begin position="54"/>
        <end position="73"/>
    </location>
</feature>
<keyword evidence="3" id="KW-1185">Reference proteome</keyword>
<comment type="caution">
    <text evidence="2">The sequence shown here is derived from an EMBL/GenBank/DDBJ whole genome shotgun (WGS) entry which is preliminary data.</text>
</comment>
<organism evidence="2 3">
    <name type="scientific">Xylocopa violacea</name>
    <name type="common">Violet carpenter bee</name>
    <name type="synonym">Apis violacea</name>
    <dbReference type="NCBI Taxonomy" id="135666"/>
    <lineage>
        <taxon>Eukaryota</taxon>
        <taxon>Metazoa</taxon>
        <taxon>Ecdysozoa</taxon>
        <taxon>Arthropoda</taxon>
        <taxon>Hexapoda</taxon>
        <taxon>Insecta</taxon>
        <taxon>Pterygota</taxon>
        <taxon>Neoptera</taxon>
        <taxon>Endopterygota</taxon>
        <taxon>Hymenoptera</taxon>
        <taxon>Apocrita</taxon>
        <taxon>Aculeata</taxon>
        <taxon>Apoidea</taxon>
        <taxon>Anthophila</taxon>
        <taxon>Apidae</taxon>
        <taxon>Xylocopa</taxon>
        <taxon>Xylocopa</taxon>
    </lineage>
</organism>